<accession>A0A6A6J555</accession>
<dbReference type="Proteomes" id="UP000800097">
    <property type="component" value="Unassembled WGS sequence"/>
</dbReference>
<protein>
    <submittedName>
        <fullName evidence="2">HET-domain-containing protein</fullName>
    </submittedName>
</protein>
<dbReference type="RefSeq" id="XP_033648792.1">
    <property type="nucleotide sequence ID" value="XM_033799462.1"/>
</dbReference>
<dbReference type="PANTHER" id="PTHR24148:SF64">
    <property type="entry name" value="HETEROKARYON INCOMPATIBILITY DOMAIN-CONTAINING PROTEIN"/>
    <property type="match status" value="1"/>
</dbReference>
<dbReference type="InterPro" id="IPR010730">
    <property type="entry name" value="HET"/>
</dbReference>
<dbReference type="Pfam" id="PF26639">
    <property type="entry name" value="Het-6_barrel"/>
    <property type="match status" value="1"/>
</dbReference>
<feature type="domain" description="Heterokaryon incompatibility" evidence="1">
    <location>
        <begin position="105"/>
        <end position="268"/>
    </location>
</feature>
<sequence>MASYRYEPLQRALQEIRLLHLLPGKFEDDIRFQIVHSPFPIPDKPPPKPKNFQVDSIRNKVSRPWTIEETESGEFIIFNVVTGETHPLPTIPPSIEESSEYQPRYEALSYTWGEADISELAQVENHQGSGKPFATLGLRPNLAAALRYMRYPDQTRVLWIDAICINQEDIEERNEEVKRMTNIYTLAQRVMAWLGEESNDSKHAFATLQHIGRQLKATKSGRVIAAPDATEPHLWRNDHPPLLEQRTWQALIDLVERPWFYRIWCWQEIKLGGQNAVMQCGADTIPWNKFWLAVLCLHNKDSLPSMRFRERCRHIVFLKYDGAGHSMSNILDISRSKGCANPRDKIYGLLGITPTYFSSGIKVDYLRPPEEVYKEAFLTHVKATKRLELLKHCDLANRQIGGPTWVPDWSKTEFAAPILSEQLSSGMSPACFTYVEPDVLEVVGKEYTTIKTVSGMASKVEEETLLAVADWFQYLPNKGTYVTGETVEAAFALTLCMNRTRERHPYSHFLSVWEWIRMLRKMLCLTASSQDDPIYSERETTNTIQKIRGRRFFTTESGHIGTAPAGAQAGDLVCLILGTYAPLVLRRTPSGEFHVVGECYVHGLSDAVGILGPLPDHWETIIKGDALGRPTQRFVHLTDREETLDDPRLEPLSRNWERAAYERLADDPAIFERFRHLETGELVNYDPRLAPEALEARGVELRPFRLT</sequence>
<proteinExistence type="predicted"/>
<dbReference type="OrthoDB" id="4850726at2759"/>
<name>A0A6A6J555_WESOR</name>
<reference evidence="2" key="1">
    <citation type="journal article" date="2020" name="Stud. Mycol.">
        <title>101 Dothideomycetes genomes: a test case for predicting lifestyles and emergence of pathogens.</title>
        <authorList>
            <person name="Haridas S."/>
            <person name="Albert R."/>
            <person name="Binder M."/>
            <person name="Bloem J."/>
            <person name="Labutti K."/>
            <person name="Salamov A."/>
            <person name="Andreopoulos B."/>
            <person name="Baker S."/>
            <person name="Barry K."/>
            <person name="Bills G."/>
            <person name="Bluhm B."/>
            <person name="Cannon C."/>
            <person name="Castanera R."/>
            <person name="Culley D."/>
            <person name="Daum C."/>
            <person name="Ezra D."/>
            <person name="Gonzalez J."/>
            <person name="Henrissat B."/>
            <person name="Kuo A."/>
            <person name="Liang C."/>
            <person name="Lipzen A."/>
            <person name="Lutzoni F."/>
            <person name="Magnuson J."/>
            <person name="Mondo S."/>
            <person name="Nolan M."/>
            <person name="Ohm R."/>
            <person name="Pangilinan J."/>
            <person name="Park H.-J."/>
            <person name="Ramirez L."/>
            <person name="Alfaro M."/>
            <person name="Sun H."/>
            <person name="Tritt A."/>
            <person name="Yoshinaga Y."/>
            <person name="Zwiers L.-H."/>
            <person name="Turgeon B."/>
            <person name="Goodwin S."/>
            <person name="Spatafora J."/>
            <person name="Crous P."/>
            <person name="Grigoriev I."/>
        </authorList>
    </citation>
    <scope>NUCLEOTIDE SEQUENCE</scope>
    <source>
        <strain evidence="2">CBS 379.55</strain>
    </source>
</reference>
<dbReference type="PANTHER" id="PTHR24148">
    <property type="entry name" value="ANKYRIN REPEAT DOMAIN-CONTAINING PROTEIN 39 HOMOLOG-RELATED"/>
    <property type="match status" value="1"/>
</dbReference>
<evidence type="ECO:0000313" key="2">
    <source>
        <dbReference type="EMBL" id="KAF2271253.1"/>
    </source>
</evidence>
<evidence type="ECO:0000259" key="1">
    <source>
        <dbReference type="Pfam" id="PF06985"/>
    </source>
</evidence>
<keyword evidence="3" id="KW-1185">Reference proteome</keyword>
<gene>
    <name evidence="2" type="ORF">EI97DRAFT_438008</name>
</gene>
<organism evidence="2 3">
    <name type="scientific">Westerdykella ornata</name>
    <dbReference type="NCBI Taxonomy" id="318751"/>
    <lineage>
        <taxon>Eukaryota</taxon>
        <taxon>Fungi</taxon>
        <taxon>Dikarya</taxon>
        <taxon>Ascomycota</taxon>
        <taxon>Pezizomycotina</taxon>
        <taxon>Dothideomycetes</taxon>
        <taxon>Pleosporomycetidae</taxon>
        <taxon>Pleosporales</taxon>
        <taxon>Sporormiaceae</taxon>
        <taxon>Westerdykella</taxon>
    </lineage>
</organism>
<dbReference type="AlphaFoldDB" id="A0A6A6J555"/>
<dbReference type="InterPro" id="IPR052895">
    <property type="entry name" value="HetReg/Transcr_Mod"/>
</dbReference>
<dbReference type="EMBL" id="ML986557">
    <property type="protein sequence ID" value="KAF2271253.1"/>
    <property type="molecule type" value="Genomic_DNA"/>
</dbReference>
<evidence type="ECO:0000313" key="3">
    <source>
        <dbReference type="Proteomes" id="UP000800097"/>
    </source>
</evidence>
<dbReference type="GeneID" id="54552637"/>
<dbReference type="Pfam" id="PF06985">
    <property type="entry name" value="HET"/>
    <property type="match status" value="1"/>
</dbReference>